<keyword evidence="5" id="KW-1133">Transmembrane helix</keyword>
<dbReference type="EMBL" id="BSPB01000056">
    <property type="protein sequence ID" value="GLS16415.1"/>
    <property type="molecule type" value="Genomic_DNA"/>
</dbReference>
<evidence type="ECO:0000256" key="4">
    <source>
        <dbReference type="ARBA" id="ARBA00023002"/>
    </source>
</evidence>
<keyword evidence="8" id="KW-1185">Reference proteome</keyword>
<dbReference type="SUPFAM" id="SSF56425">
    <property type="entry name" value="Succinate dehydrogenase/fumarate reductase flavoprotein, catalytic domain"/>
    <property type="match status" value="1"/>
</dbReference>
<accession>A0ABQ6C8N1</accession>
<comment type="caution">
    <text evidence="7">The sequence shown here is derived from an EMBL/GenBank/DDBJ whole genome shotgun (WGS) entry which is preliminary data.</text>
</comment>
<evidence type="ECO:0000256" key="5">
    <source>
        <dbReference type="SAM" id="Phobius"/>
    </source>
</evidence>
<dbReference type="Pfam" id="PF00890">
    <property type="entry name" value="FAD_binding_2"/>
    <property type="match status" value="1"/>
</dbReference>
<sequence length="578" mass="61673">MSEQEHWDRETDLLVIGGGAAGMATALVAALEGLRPLLVEKTDQVGGTMSTSAGTVWIPGNRQSRDAGYGDTEAAAAAYMDALIGALDHTGIRAAYLRTGPQAIDYLRQRSEVRFVPSGKHPDYRDMPGAAVSGRALAPEMFDGRRLGRDFERIRPPIPEFLVLGGMMAGKDDIPRLINRFQSVGNFVYAGRLFLRYLTDRLRYSRGTRVVMGNALAARLFYSLRQQNVPVLFETTVQSLVRRGGAVAGAVLRTGDGQTLRVRATRGVVIATGGYGHNAGLRARFMPRPTPELSVACTSNTGDGIELGLAEGGTVAPDTQGPGAFWTPVSVTRRADGSRGVFPHLSLDRAKPGLIAVNSAGRRFVNEAHSYHDFVEGMYASHREVPTMPAHLICEAGFVRRYGLGHVYPGTTDLGPAERAGYLVTAPTLARLAERIQVPVEALQATVARYNDMARQGRDLDFGKGDTELNRFNGDPTQQPNPCLRPIEQGPFVALAVWPAEIATSTGLQTNADGQVLATDGTPIAGLYAAGNDMASIMMGTYPGPGTTLGPALTFGYRVAMHAAGRPVDAATGNGGQP</sequence>
<dbReference type="RefSeq" id="WP_284309170.1">
    <property type="nucleotide sequence ID" value="NZ_BSPB01000056.1"/>
</dbReference>
<comment type="cofactor">
    <cofactor evidence="1">
        <name>FAD</name>
        <dbReference type="ChEBI" id="CHEBI:57692"/>
    </cofactor>
</comment>
<dbReference type="InterPro" id="IPR027477">
    <property type="entry name" value="Succ_DH/fumarate_Rdtase_cat_sf"/>
</dbReference>
<keyword evidence="3" id="KW-0274">FAD</keyword>
<protein>
    <recommendedName>
        <fullName evidence="6">FAD-dependent oxidoreductase 2 FAD-binding domain-containing protein</fullName>
    </recommendedName>
</protein>
<evidence type="ECO:0000313" key="8">
    <source>
        <dbReference type="Proteomes" id="UP001156903"/>
    </source>
</evidence>
<dbReference type="InterPro" id="IPR003953">
    <property type="entry name" value="FAD-dep_OxRdtase_2_FAD-bd"/>
</dbReference>
<evidence type="ECO:0000313" key="7">
    <source>
        <dbReference type="EMBL" id="GLS16415.1"/>
    </source>
</evidence>
<dbReference type="InterPro" id="IPR050315">
    <property type="entry name" value="FAD-oxidoreductase_2"/>
</dbReference>
<evidence type="ECO:0000256" key="1">
    <source>
        <dbReference type="ARBA" id="ARBA00001974"/>
    </source>
</evidence>
<keyword evidence="5" id="KW-0812">Transmembrane</keyword>
<keyword evidence="2" id="KW-0285">Flavoprotein</keyword>
<feature type="transmembrane region" description="Helical" evidence="5">
    <location>
        <begin position="12"/>
        <end position="31"/>
    </location>
</feature>
<keyword evidence="5" id="KW-0472">Membrane</keyword>
<name>A0ABQ6C8N1_9BURK</name>
<dbReference type="Gene3D" id="3.50.50.60">
    <property type="entry name" value="FAD/NAD(P)-binding domain"/>
    <property type="match status" value="2"/>
</dbReference>
<organism evidence="7 8">
    <name type="scientific">Hydrogenophaga electricum</name>
    <dbReference type="NCBI Taxonomy" id="1230953"/>
    <lineage>
        <taxon>Bacteria</taxon>
        <taxon>Pseudomonadati</taxon>
        <taxon>Pseudomonadota</taxon>
        <taxon>Betaproteobacteria</taxon>
        <taxon>Burkholderiales</taxon>
        <taxon>Comamonadaceae</taxon>
        <taxon>Hydrogenophaga</taxon>
    </lineage>
</organism>
<proteinExistence type="predicted"/>
<dbReference type="PANTHER" id="PTHR43400">
    <property type="entry name" value="FUMARATE REDUCTASE"/>
    <property type="match status" value="1"/>
</dbReference>
<keyword evidence="4" id="KW-0560">Oxidoreductase</keyword>
<dbReference type="InterPro" id="IPR036188">
    <property type="entry name" value="FAD/NAD-bd_sf"/>
</dbReference>
<dbReference type="Proteomes" id="UP001156903">
    <property type="component" value="Unassembled WGS sequence"/>
</dbReference>
<evidence type="ECO:0000259" key="6">
    <source>
        <dbReference type="Pfam" id="PF00890"/>
    </source>
</evidence>
<dbReference type="PRINTS" id="PR00411">
    <property type="entry name" value="PNDRDTASEI"/>
</dbReference>
<dbReference type="Gene3D" id="3.90.700.10">
    <property type="entry name" value="Succinate dehydrogenase/fumarate reductase flavoprotein, catalytic domain"/>
    <property type="match status" value="1"/>
</dbReference>
<gene>
    <name evidence="7" type="ORF">GCM10007935_38550</name>
</gene>
<evidence type="ECO:0000256" key="3">
    <source>
        <dbReference type="ARBA" id="ARBA00022827"/>
    </source>
</evidence>
<reference evidence="8" key="1">
    <citation type="journal article" date="2019" name="Int. J. Syst. Evol. Microbiol.">
        <title>The Global Catalogue of Microorganisms (GCM) 10K type strain sequencing project: providing services to taxonomists for standard genome sequencing and annotation.</title>
        <authorList>
            <consortium name="The Broad Institute Genomics Platform"/>
            <consortium name="The Broad Institute Genome Sequencing Center for Infectious Disease"/>
            <person name="Wu L."/>
            <person name="Ma J."/>
        </authorList>
    </citation>
    <scope>NUCLEOTIDE SEQUENCE [LARGE SCALE GENOMIC DNA]</scope>
    <source>
        <strain evidence="8">NBRC 109341</strain>
    </source>
</reference>
<dbReference type="SUPFAM" id="SSF51905">
    <property type="entry name" value="FAD/NAD(P)-binding domain"/>
    <property type="match status" value="1"/>
</dbReference>
<feature type="domain" description="FAD-dependent oxidoreductase 2 FAD-binding" evidence="6">
    <location>
        <begin position="12"/>
        <end position="549"/>
    </location>
</feature>
<evidence type="ECO:0000256" key="2">
    <source>
        <dbReference type="ARBA" id="ARBA00022630"/>
    </source>
</evidence>
<dbReference type="PANTHER" id="PTHR43400:SF10">
    <property type="entry name" value="3-OXOSTEROID 1-DEHYDROGENASE"/>
    <property type="match status" value="1"/>
</dbReference>